<reference evidence="1" key="1">
    <citation type="submission" date="2020-07" db="EMBL/GenBank/DDBJ databases">
        <title>Multicomponent nature underlies the extraordinary mechanical properties of spider dragline silk.</title>
        <authorList>
            <person name="Kono N."/>
            <person name="Nakamura H."/>
            <person name="Mori M."/>
            <person name="Yoshida Y."/>
            <person name="Ohtoshi R."/>
            <person name="Malay A.D."/>
            <person name="Moran D.A.P."/>
            <person name="Tomita M."/>
            <person name="Numata K."/>
            <person name="Arakawa K."/>
        </authorList>
    </citation>
    <scope>NUCLEOTIDE SEQUENCE</scope>
</reference>
<sequence>CQSSRVCWKRSYLPLVISSSRQQLRGVTLAVILRINFSITSHYALKINRRVCI</sequence>
<evidence type="ECO:0000313" key="1">
    <source>
        <dbReference type="EMBL" id="GFQ69635.1"/>
    </source>
</evidence>
<dbReference type="Proteomes" id="UP000887116">
    <property type="component" value="Unassembled WGS sequence"/>
</dbReference>
<gene>
    <name evidence="1" type="ORF">TNCT_39091</name>
</gene>
<protein>
    <submittedName>
        <fullName evidence="1">Uncharacterized protein</fullName>
    </submittedName>
</protein>
<keyword evidence="2" id="KW-1185">Reference proteome</keyword>
<comment type="caution">
    <text evidence="1">The sequence shown here is derived from an EMBL/GenBank/DDBJ whole genome shotgun (WGS) entry which is preliminary data.</text>
</comment>
<dbReference type="EMBL" id="BMAO01020761">
    <property type="protein sequence ID" value="GFQ69635.1"/>
    <property type="molecule type" value="Genomic_DNA"/>
</dbReference>
<name>A0A8X6K9T2_TRICU</name>
<evidence type="ECO:0000313" key="2">
    <source>
        <dbReference type="Proteomes" id="UP000887116"/>
    </source>
</evidence>
<accession>A0A8X6K9T2</accession>
<dbReference type="AlphaFoldDB" id="A0A8X6K9T2"/>
<feature type="non-terminal residue" evidence="1">
    <location>
        <position position="53"/>
    </location>
</feature>
<organism evidence="1 2">
    <name type="scientific">Trichonephila clavata</name>
    <name type="common">Joro spider</name>
    <name type="synonym">Nephila clavata</name>
    <dbReference type="NCBI Taxonomy" id="2740835"/>
    <lineage>
        <taxon>Eukaryota</taxon>
        <taxon>Metazoa</taxon>
        <taxon>Ecdysozoa</taxon>
        <taxon>Arthropoda</taxon>
        <taxon>Chelicerata</taxon>
        <taxon>Arachnida</taxon>
        <taxon>Araneae</taxon>
        <taxon>Araneomorphae</taxon>
        <taxon>Entelegynae</taxon>
        <taxon>Araneoidea</taxon>
        <taxon>Nephilidae</taxon>
        <taxon>Trichonephila</taxon>
    </lineage>
</organism>
<proteinExistence type="predicted"/>